<reference evidence="10" key="1">
    <citation type="submission" date="2017-08" db="EMBL/GenBank/DDBJ databases">
        <authorList>
            <person name="de Groot N.N."/>
        </authorList>
    </citation>
    <scope>NUCLEOTIDE SEQUENCE</scope>
    <source>
        <strain evidence="10">LJ24-63</strain>
    </source>
</reference>
<dbReference type="CDD" id="cd01140">
    <property type="entry name" value="FatB"/>
    <property type="match status" value="1"/>
</dbReference>
<comment type="similarity">
    <text evidence="2">Belongs to the bacterial solute-binding protein 8 family.</text>
</comment>
<dbReference type="GO" id="GO:0030288">
    <property type="term" value="C:outer membrane-bounded periplasmic space"/>
    <property type="evidence" value="ECO:0007669"/>
    <property type="project" value="TreeGrafter"/>
</dbReference>
<evidence type="ECO:0000256" key="6">
    <source>
        <dbReference type="SAM" id="Coils"/>
    </source>
</evidence>
<dbReference type="GeneID" id="88807781"/>
<comment type="subcellular location">
    <subcellularLocation>
        <location evidence="1">Cell envelope</location>
    </subcellularLocation>
</comment>
<feature type="domain" description="Fe/B12 periplasmic-binding" evidence="8">
    <location>
        <begin position="68"/>
        <end position="326"/>
    </location>
</feature>
<dbReference type="AlphaFoldDB" id="A0A329WW73"/>
<dbReference type="Proteomes" id="UP000250919">
    <property type="component" value="Unassembled WGS sequence"/>
</dbReference>
<evidence type="ECO:0000256" key="3">
    <source>
        <dbReference type="ARBA" id="ARBA00022448"/>
    </source>
</evidence>
<feature type="signal peptide" evidence="7">
    <location>
        <begin position="1"/>
        <end position="22"/>
    </location>
</feature>
<protein>
    <submittedName>
        <fullName evidence="9 10">ABC transporter substrate-binding protein</fullName>
    </submittedName>
</protein>
<dbReference type="EMBL" id="NSCM01000042">
    <property type="protein sequence ID" value="RAX08851.1"/>
    <property type="molecule type" value="Genomic_DNA"/>
</dbReference>
<comment type="caution">
    <text evidence="10">The sequence shown here is derived from an EMBL/GenBank/DDBJ whole genome shotgun (WGS) entry which is preliminary data.</text>
</comment>
<evidence type="ECO:0000313" key="10">
    <source>
        <dbReference type="EMBL" id="RAX08851.1"/>
    </source>
</evidence>
<evidence type="ECO:0000313" key="12">
    <source>
        <dbReference type="Proteomes" id="UP000466619"/>
    </source>
</evidence>
<dbReference type="SUPFAM" id="SSF53807">
    <property type="entry name" value="Helical backbone' metal receptor"/>
    <property type="match status" value="1"/>
</dbReference>
<feature type="chain" id="PRO_5044583902" evidence="7">
    <location>
        <begin position="23"/>
        <end position="326"/>
    </location>
</feature>
<evidence type="ECO:0000313" key="11">
    <source>
        <dbReference type="Proteomes" id="UP000250919"/>
    </source>
</evidence>
<dbReference type="Proteomes" id="UP000466619">
    <property type="component" value="Unassembled WGS sequence"/>
</dbReference>
<dbReference type="InterPro" id="IPR002491">
    <property type="entry name" value="ABC_transptr_periplasmic_BD"/>
</dbReference>
<evidence type="ECO:0000313" key="9">
    <source>
        <dbReference type="EMBL" id="NDL05698.1"/>
    </source>
</evidence>
<name>A0A329WW73_9GAMM</name>
<dbReference type="PANTHER" id="PTHR30532">
    <property type="entry name" value="IRON III DICITRATE-BINDING PERIPLASMIC PROTEIN"/>
    <property type="match status" value="1"/>
</dbReference>
<keyword evidence="12" id="KW-1185">Reference proteome</keyword>
<proteinExistence type="inferred from homology"/>
<dbReference type="RefSeq" id="WP_112896418.1">
    <property type="nucleotide sequence ID" value="NZ_CAWNYH010000042.1"/>
</dbReference>
<keyword evidence="4" id="KW-0408">Iron</keyword>
<keyword evidence="6" id="KW-0175">Coiled coil</keyword>
<reference evidence="9 12" key="3">
    <citation type="submission" date="2019-12" db="EMBL/GenBank/DDBJ databases">
        <title>Engineering Photorhabdus to improve their lethality against agricultural pests.</title>
        <authorList>
            <person name="Machado R.A.R."/>
        </authorList>
    </citation>
    <scope>NUCLEOTIDE SEQUENCE [LARGE SCALE GENOMIC DNA]</scope>
    <source>
        <strain evidence="9 12">M-CN4</strain>
    </source>
</reference>
<dbReference type="Pfam" id="PF01497">
    <property type="entry name" value="Peripla_BP_2"/>
    <property type="match status" value="1"/>
</dbReference>
<keyword evidence="4" id="KW-0410">Iron transport</keyword>
<keyword evidence="5 7" id="KW-0732">Signal</keyword>
<dbReference type="Gene3D" id="3.40.50.1980">
    <property type="entry name" value="Nitrogenase molybdenum iron protein domain"/>
    <property type="match status" value="2"/>
</dbReference>
<evidence type="ECO:0000256" key="4">
    <source>
        <dbReference type="ARBA" id="ARBA00022496"/>
    </source>
</evidence>
<gene>
    <name evidence="10" type="ORF">CKY02_18305</name>
    <name evidence="9" type="ORF">GPY48_21790</name>
</gene>
<evidence type="ECO:0000256" key="7">
    <source>
        <dbReference type="SAM" id="SignalP"/>
    </source>
</evidence>
<accession>A0A329WW73</accession>
<evidence type="ECO:0000256" key="1">
    <source>
        <dbReference type="ARBA" id="ARBA00004196"/>
    </source>
</evidence>
<evidence type="ECO:0000256" key="5">
    <source>
        <dbReference type="ARBA" id="ARBA00022729"/>
    </source>
</evidence>
<feature type="coiled-coil region" evidence="6">
    <location>
        <begin position="178"/>
        <end position="205"/>
    </location>
</feature>
<dbReference type="InterPro" id="IPR033870">
    <property type="entry name" value="FatB"/>
</dbReference>
<sequence length="326" mass="35144">MKKIIPVVLVSLFAVASHSAFSQKSAVVTPNVVTPNVVIPNAVTAQADDKVIVKHLSGETEVKKNPQKVVLFDFGTYDSLVKLGLSDRVVALPTGNTPEYLRNSLPKEVENAGGMKEPNLEKLAQLKPDLIVITGRQGSFYEKLSKIAPTINLGTDSKNYLVSVESNITLLGELFSKQSEVKDQIADLEKTIAKAQDKAKSADAKVLVLLHNADKLMLNNQSVVYDVVKAQKAELAIPAGEDKTKRIVVTSDMIAQANPDVILIIDRSEAIGAGKLDKAKFEDDKVKSTSAYKNGKITYLKSDLWYLSGGGLESLSAQVNAVADAL</sequence>
<reference evidence="10 11" key="2">
    <citation type="journal article" date="2018" name="Int. J. Syst. Evol. Microbiol.">
        <title>Whole-genome-based revisit of Photorhabdus phylogeny: proposal for the elevation of most Photorhabdus subspecies to the species level and description of one novel species Photorhabdus bodei sp. nov., and one novel subspecies Photorhabdus laumondii subsp. clarkei subsp. nov.</title>
        <authorList>
            <person name="Machado R.A.R."/>
            <person name="Wuthrich D."/>
            <person name="Kuhnert P."/>
            <person name="Arce C.C.M."/>
            <person name="Thonen L."/>
            <person name="Ruiz C."/>
            <person name="Zhang X."/>
            <person name="Robert C.A.M."/>
            <person name="Karimi J."/>
            <person name="Kamali S."/>
            <person name="Ma J."/>
            <person name="Bruggmann R."/>
            <person name="Erb M."/>
        </authorList>
    </citation>
    <scope>NUCLEOTIDE SEQUENCE [LARGE SCALE GENOMIC DNA]</scope>
    <source>
        <strain evidence="10 11">LJ24-63</strain>
    </source>
</reference>
<keyword evidence="4" id="KW-0406">Ion transport</keyword>
<keyword evidence="3" id="KW-0813">Transport</keyword>
<evidence type="ECO:0000259" key="8">
    <source>
        <dbReference type="PROSITE" id="PS50983"/>
    </source>
</evidence>
<dbReference type="InterPro" id="IPR051313">
    <property type="entry name" value="Bact_iron-sidero_bind"/>
</dbReference>
<dbReference type="GO" id="GO:1901678">
    <property type="term" value="P:iron coordination entity transport"/>
    <property type="evidence" value="ECO:0007669"/>
    <property type="project" value="UniProtKB-ARBA"/>
</dbReference>
<dbReference type="PROSITE" id="PS50983">
    <property type="entry name" value="FE_B12_PBP"/>
    <property type="match status" value="1"/>
</dbReference>
<dbReference type="EMBL" id="WSFC01000075">
    <property type="protein sequence ID" value="NDL05698.1"/>
    <property type="molecule type" value="Genomic_DNA"/>
</dbReference>
<evidence type="ECO:0000256" key="2">
    <source>
        <dbReference type="ARBA" id="ARBA00008814"/>
    </source>
</evidence>
<dbReference type="PANTHER" id="PTHR30532:SF28">
    <property type="entry name" value="PETROBACTIN-BINDING PROTEIN YCLQ"/>
    <property type="match status" value="1"/>
</dbReference>
<organism evidence="10 11">
    <name type="scientific">Photorhabdus bodei</name>
    <dbReference type="NCBI Taxonomy" id="2029681"/>
    <lineage>
        <taxon>Bacteria</taxon>
        <taxon>Pseudomonadati</taxon>
        <taxon>Pseudomonadota</taxon>
        <taxon>Gammaproteobacteria</taxon>
        <taxon>Enterobacterales</taxon>
        <taxon>Morganellaceae</taxon>
        <taxon>Photorhabdus</taxon>
    </lineage>
</organism>